<keyword evidence="3" id="KW-1185">Reference proteome</keyword>
<comment type="caution">
    <text evidence="2">The sequence shown here is derived from an EMBL/GenBank/DDBJ whole genome shotgun (WGS) entry which is preliminary data.</text>
</comment>
<dbReference type="RefSeq" id="WP_058480288.1">
    <property type="nucleotide sequence ID" value="NZ_CAAAIQ010000015.1"/>
</dbReference>
<evidence type="ECO:0000313" key="3">
    <source>
        <dbReference type="Proteomes" id="UP000054729"/>
    </source>
</evidence>
<feature type="compositionally biased region" description="Polar residues" evidence="1">
    <location>
        <begin position="248"/>
        <end position="262"/>
    </location>
</feature>
<gene>
    <name evidence="2" type="ORF">Lwal_1591</name>
</gene>
<dbReference type="EMBL" id="LNZB01000038">
    <property type="protein sequence ID" value="KTD78821.1"/>
    <property type="molecule type" value="Genomic_DNA"/>
</dbReference>
<feature type="region of interest" description="Disordered" evidence="1">
    <location>
        <begin position="203"/>
        <end position="228"/>
    </location>
</feature>
<feature type="compositionally biased region" description="Basic and acidic residues" evidence="1">
    <location>
        <begin position="318"/>
        <end position="330"/>
    </location>
</feature>
<dbReference type="AlphaFoldDB" id="A0A0W1ABU8"/>
<proteinExistence type="predicted"/>
<reference evidence="2 3" key="1">
    <citation type="submission" date="2015-11" db="EMBL/GenBank/DDBJ databases">
        <title>Genomic analysis of 38 Legionella species identifies large and diverse effector repertoires.</title>
        <authorList>
            <person name="Burstein D."/>
            <person name="Amaro F."/>
            <person name="Zusman T."/>
            <person name="Lifshitz Z."/>
            <person name="Cohen O."/>
            <person name="Gilbert J.A."/>
            <person name="Pupko T."/>
            <person name="Shuman H.A."/>
            <person name="Segal G."/>
        </authorList>
    </citation>
    <scope>NUCLEOTIDE SEQUENCE [LARGE SCALE GENOMIC DNA]</scope>
    <source>
        <strain evidence="2 3">ATCC 51914</strain>
    </source>
</reference>
<dbReference type="Proteomes" id="UP000054729">
    <property type="component" value="Unassembled WGS sequence"/>
</dbReference>
<dbReference type="PATRIC" id="fig|66969.6.peg.1735"/>
<name>A0A0W1ABU8_9GAMM</name>
<evidence type="ECO:0000256" key="1">
    <source>
        <dbReference type="SAM" id="MobiDB-lite"/>
    </source>
</evidence>
<feature type="compositionally biased region" description="Low complexity" evidence="1">
    <location>
        <begin position="272"/>
        <end position="288"/>
    </location>
</feature>
<organism evidence="2 3">
    <name type="scientific">Legionella waltersii</name>
    <dbReference type="NCBI Taxonomy" id="66969"/>
    <lineage>
        <taxon>Bacteria</taxon>
        <taxon>Pseudomonadati</taxon>
        <taxon>Pseudomonadota</taxon>
        <taxon>Gammaproteobacteria</taxon>
        <taxon>Legionellales</taxon>
        <taxon>Legionellaceae</taxon>
        <taxon>Legionella</taxon>
    </lineage>
</organism>
<sequence>MFSKSKDDTIVKVQVDTPNTDDSVTVYVWSSGLNSLGHVSMKFSDDPRHYWSIWPKSTPAGGLTSIFPLQATLAPKLEDDCMQEAIRPREDFANLMQPVEIIPQQPDKVFVVRGLDKEKMINEFNRIAQGLETGDVSYQLLPGVKLVNTFTRIMPMQPKEEVYNCVTLTGHLLKVGGKSNLNCNPWETPSNFADQLGHLDQTKLQSTSPAGDDEKPANPVSKPTVPASVSIRNRLTSRWFTDDYYDENLQNSRDLTPPSSDSESQETEASSDDTPSHSFSDSSFSFFDRGNDDDDATNSNQRNEDSPSVLQQNDDESDSRYLSRVDAMVH</sequence>
<protein>
    <submittedName>
        <fullName evidence="2">Uncharacterized protein</fullName>
    </submittedName>
</protein>
<evidence type="ECO:0000313" key="2">
    <source>
        <dbReference type="EMBL" id="KTD78821.1"/>
    </source>
</evidence>
<dbReference type="OrthoDB" id="5652299at2"/>
<accession>A0A0W1ABU8</accession>
<feature type="compositionally biased region" description="Polar residues" evidence="1">
    <location>
        <begin position="297"/>
        <end position="312"/>
    </location>
</feature>
<feature type="region of interest" description="Disordered" evidence="1">
    <location>
        <begin position="248"/>
        <end position="330"/>
    </location>
</feature>
<dbReference type="STRING" id="66969.Lwal_1591"/>